<organism evidence="2 3">
    <name type="scientific">Thermostichus vulcanus str. 'Rupite'</name>
    <dbReference type="NCBI Taxonomy" id="2813851"/>
    <lineage>
        <taxon>Bacteria</taxon>
        <taxon>Bacillati</taxon>
        <taxon>Cyanobacteriota</taxon>
        <taxon>Cyanophyceae</taxon>
        <taxon>Thermostichales</taxon>
        <taxon>Thermostichaceae</taxon>
        <taxon>Thermostichus</taxon>
    </lineage>
</organism>
<dbReference type="InterPro" id="IPR002733">
    <property type="entry name" value="AMMECR1_domain"/>
</dbReference>
<dbReference type="PROSITE" id="PS51112">
    <property type="entry name" value="AMMECR1"/>
    <property type="match status" value="1"/>
</dbReference>
<dbReference type="EMBL" id="JAFIRA010000050">
    <property type="protein sequence ID" value="MCJ2544180.1"/>
    <property type="molecule type" value="Genomic_DNA"/>
</dbReference>
<protein>
    <submittedName>
        <fullName evidence="2">AMMECR1 family protein</fullName>
    </submittedName>
</protein>
<dbReference type="SUPFAM" id="SSF143447">
    <property type="entry name" value="AMMECR1-like"/>
    <property type="match status" value="1"/>
</dbReference>
<evidence type="ECO:0000259" key="1">
    <source>
        <dbReference type="PROSITE" id="PS51112"/>
    </source>
</evidence>
<dbReference type="InterPro" id="IPR036071">
    <property type="entry name" value="AMMECR1_dom_sf"/>
</dbReference>
<dbReference type="Pfam" id="PF01871">
    <property type="entry name" value="AMMECR1"/>
    <property type="match status" value="1"/>
</dbReference>
<dbReference type="Gene3D" id="3.30.1490.150">
    <property type="entry name" value="Hypothetical protein ph0010, domain 2"/>
    <property type="match status" value="1"/>
</dbReference>
<comment type="caution">
    <text evidence="2">The sequence shown here is derived from an EMBL/GenBank/DDBJ whole genome shotgun (WGS) entry which is preliminary data.</text>
</comment>
<gene>
    <name evidence="2" type="ORF">JX360_14925</name>
</gene>
<dbReference type="Gene3D" id="3.30.700.20">
    <property type="entry name" value="Hypothetical protein ph0010, domain 1"/>
    <property type="match status" value="1"/>
</dbReference>
<proteinExistence type="predicted"/>
<reference evidence="2" key="1">
    <citation type="submission" date="2021-02" db="EMBL/GenBank/DDBJ databases">
        <title>The CRISPR/cas machinery reduction and long-range gene transfer in the hot spring cyanobacterium Synechococcus.</title>
        <authorList>
            <person name="Dvorak P."/>
            <person name="Jahodarova E."/>
            <person name="Hasler P."/>
            <person name="Poulickova A."/>
        </authorList>
    </citation>
    <scope>NUCLEOTIDE SEQUENCE</scope>
    <source>
        <strain evidence="2">Rupite</strain>
    </source>
</reference>
<name>A0ABT0CFN0_THEVL</name>
<dbReference type="Proteomes" id="UP000830835">
    <property type="component" value="Unassembled WGS sequence"/>
</dbReference>
<evidence type="ECO:0000313" key="2">
    <source>
        <dbReference type="EMBL" id="MCJ2544180.1"/>
    </source>
</evidence>
<sequence length="238" mass="25772">MVPIFKPPFTTIRWLLGGLCVLLALGLGLLTGSRPGISEETALVSLTLPPDVDLPVDASQLSSRPHQQPLPETLPALARQAIAHYFATGQLLPTPEGIPPHWRRSAGVFVTVSTHRQPRGCWGSLQPSSRDLATATIRAAVGAVSRDWRYVPLRAGELETASIQVAIVRRVVPIVSVEGVDPTRMGLFIRSGTQGAVLLPGEALTPEWQLATARRWAGIPAEQPVELFRVEADLLHEF</sequence>
<dbReference type="RefSeq" id="WP_244352470.1">
    <property type="nucleotide sequence ID" value="NZ_JAFIRA010000050.1"/>
</dbReference>
<accession>A0ABT0CFN0</accession>
<dbReference type="InterPro" id="IPR027485">
    <property type="entry name" value="AMMECR1_N"/>
</dbReference>
<feature type="domain" description="AMMECR1" evidence="1">
    <location>
        <begin position="69"/>
        <end position="238"/>
    </location>
</feature>
<keyword evidence="3" id="KW-1185">Reference proteome</keyword>
<evidence type="ECO:0000313" key="3">
    <source>
        <dbReference type="Proteomes" id="UP000830835"/>
    </source>
</evidence>